<feature type="signal peptide" evidence="1">
    <location>
        <begin position="1"/>
        <end position="20"/>
    </location>
</feature>
<reference evidence="3" key="1">
    <citation type="submission" date="2022-11" db="UniProtKB">
        <authorList>
            <consortium name="WormBaseParasite"/>
        </authorList>
    </citation>
    <scope>IDENTIFICATION</scope>
</reference>
<evidence type="ECO:0000313" key="3">
    <source>
        <dbReference type="WBParaSite" id="ACRNAN_scaffold8620.g27331.t1"/>
    </source>
</evidence>
<accession>A0A914EKP5</accession>
<feature type="chain" id="PRO_5036815979" evidence="1">
    <location>
        <begin position="21"/>
        <end position="51"/>
    </location>
</feature>
<proteinExistence type="predicted"/>
<name>A0A914EKP5_9BILA</name>
<organism evidence="2 3">
    <name type="scientific">Acrobeloides nanus</name>
    <dbReference type="NCBI Taxonomy" id="290746"/>
    <lineage>
        <taxon>Eukaryota</taxon>
        <taxon>Metazoa</taxon>
        <taxon>Ecdysozoa</taxon>
        <taxon>Nematoda</taxon>
        <taxon>Chromadorea</taxon>
        <taxon>Rhabditida</taxon>
        <taxon>Tylenchina</taxon>
        <taxon>Cephalobomorpha</taxon>
        <taxon>Cephaloboidea</taxon>
        <taxon>Cephalobidae</taxon>
        <taxon>Acrobeloides</taxon>
    </lineage>
</organism>
<keyword evidence="1" id="KW-0732">Signal</keyword>
<sequence length="51" mass="5918">MYMKFLAILFLFAILEEIAAERRYCGTALIERVIEVCSQMDCGTVDEIREL</sequence>
<evidence type="ECO:0000313" key="2">
    <source>
        <dbReference type="Proteomes" id="UP000887540"/>
    </source>
</evidence>
<dbReference type="AlphaFoldDB" id="A0A914EKP5"/>
<evidence type="ECO:0000256" key="1">
    <source>
        <dbReference type="SAM" id="SignalP"/>
    </source>
</evidence>
<dbReference type="Proteomes" id="UP000887540">
    <property type="component" value="Unplaced"/>
</dbReference>
<protein>
    <submittedName>
        <fullName evidence="3">Uncharacterized protein</fullName>
    </submittedName>
</protein>
<keyword evidence="2" id="KW-1185">Reference proteome</keyword>
<dbReference type="WBParaSite" id="ACRNAN_scaffold8620.g27331.t1">
    <property type="protein sequence ID" value="ACRNAN_scaffold8620.g27331.t1"/>
    <property type="gene ID" value="ACRNAN_scaffold8620.g27331"/>
</dbReference>